<dbReference type="GO" id="GO:0006397">
    <property type="term" value="P:mRNA processing"/>
    <property type="evidence" value="ECO:0007669"/>
    <property type="project" value="UniProtKB-KW"/>
</dbReference>
<dbReference type="GO" id="GO:0050660">
    <property type="term" value="F:flavin adenine dinucleotide binding"/>
    <property type="evidence" value="ECO:0007669"/>
    <property type="project" value="InterPro"/>
</dbReference>
<gene>
    <name evidence="12" type="ORF">AGLY_001137</name>
</gene>
<comment type="caution">
    <text evidence="12">The sequence shown here is derived from an EMBL/GenBank/DDBJ whole genome shotgun (WGS) entry which is preliminary data.</text>
</comment>
<dbReference type="FunFam" id="3.20.20.70:FF:000159">
    <property type="entry name" value="tRNA-dihydrouridine synthase 4"/>
    <property type="match status" value="1"/>
</dbReference>
<dbReference type="GO" id="GO:0102267">
    <property type="term" value="F:tRNA-dihydrouridine20b synthase activity"/>
    <property type="evidence" value="ECO:0007669"/>
    <property type="project" value="UniProtKB-ARBA"/>
</dbReference>
<evidence type="ECO:0000313" key="12">
    <source>
        <dbReference type="EMBL" id="KAE9545594.1"/>
    </source>
</evidence>
<keyword evidence="13" id="KW-1185">Reference proteome</keyword>
<evidence type="ECO:0000313" key="13">
    <source>
        <dbReference type="Proteomes" id="UP000475862"/>
    </source>
</evidence>
<dbReference type="CDD" id="cd02801">
    <property type="entry name" value="DUS_like_FMN"/>
    <property type="match status" value="1"/>
</dbReference>
<evidence type="ECO:0000256" key="7">
    <source>
        <dbReference type="ARBA" id="ARBA00023002"/>
    </source>
</evidence>
<evidence type="ECO:0000256" key="1">
    <source>
        <dbReference type="ARBA" id="ARBA00001917"/>
    </source>
</evidence>
<dbReference type="EMBL" id="VYZN01000001">
    <property type="protein sequence ID" value="KAE9545594.1"/>
    <property type="molecule type" value="Genomic_DNA"/>
</dbReference>
<dbReference type="PANTHER" id="PTHR11082">
    <property type="entry name" value="TRNA-DIHYDROURIDINE SYNTHASE"/>
    <property type="match status" value="1"/>
</dbReference>
<sequence length="424" mass="47929">MQQIRLVNGLTRHGEKKKIVFKDLTNVEYVLICHYGSKNGLQVSYYSPFLVISRKKMFIIKHLETKIIIQIISSMSNNPVIDLFDDPSKKFVKVCAPMVRYSKLQFRKLIRMYECDLCFTPMIMADSYVKSAKARAHEFQTDTDDRPLIVQFGANNSSDFVNASNLIIPYCDGVDLNCGCPQRWALNDGYGAQLLKNPEIIKDCVRQLRNHLPANKTISVKLRLLDNHRQSVDLCQQIEAAGVSFITVHGRTVLQKNEAIDQECLKLINESVSVPVILNGDIKSLSNAITMQEYTGCKGMMSARGILHNPGLFAGYQNTPLSAVQNWLNINHTNYLWFHHHLVFMCENLLTKTARNTFNQLRKASDVVSFLEDQLHIPNVLPSNRILGKEPGGTSGAYYENVGINESVSSQPEDIVDSIINLFD</sequence>
<keyword evidence="2" id="KW-0285">Flavoprotein</keyword>
<dbReference type="SUPFAM" id="SSF51395">
    <property type="entry name" value="FMN-linked oxidoreductases"/>
    <property type="match status" value="1"/>
</dbReference>
<dbReference type="Proteomes" id="UP000475862">
    <property type="component" value="Unassembled WGS sequence"/>
</dbReference>
<accession>A0A6G0U943</accession>
<evidence type="ECO:0000256" key="3">
    <source>
        <dbReference type="ARBA" id="ARBA00022643"/>
    </source>
</evidence>
<dbReference type="PROSITE" id="PS01136">
    <property type="entry name" value="UPF0034"/>
    <property type="match status" value="1"/>
</dbReference>
<dbReference type="OrthoDB" id="9977870at2759"/>
<reference evidence="12 13" key="1">
    <citation type="submission" date="2019-08" db="EMBL/GenBank/DDBJ databases">
        <title>The genome of the soybean aphid Biotype 1, its phylome, world population structure and adaptation to the North American continent.</title>
        <authorList>
            <person name="Giordano R."/>
            <person name="Donthu R.K."/>
            <person name="Hernandez A.G."/>
            <person name="Wright C.L."/>
            <person name="Zimin A.V."/>
        </authorList>
    </citation>
    <scope>NUCLEOTIDE SEQUENCE [LARGE SCALE GENOMIC DNA]</scope>
    <source>
        <tissue evidence="12">Whole aphids</tissue>
    </source>
</reference>
<evidence type="ECO:0000259" key="11">
    <source>
        <dbReference type="Pfam" id="PF01207"/>
    </source>
</evidence>
<keyword evidence="5" id="KW-0819">tRNA processing</keyword>
<evidence type="ECO:0000256" key="2">
    <source>
        <dbReference type="ARBA" id="ARBA00022630"/>
    </source>
</evidence>
<evidence type="ECO:0000256" key="5">
    <source>
        <dbReference type="ARBA" id="ARBA00022694"/>
    </source>
</evidence>
<dbReference type="InterPro" id="IPR018517">
    <property type="entry name" value="tRNA_hU_synthase_CS"/>
</dbReference>
<dbReference type="InterPro" id="IPR035587">
    <property type="entry name" value="DUS-like_FMN-bd"/>
</dbReference>
<protein>
    <recommendedName>
        <fullName evidence="9">tRNA-dihydrouridine(20a/20b) synthase [NAD(P)+]</fullName>
    </recommendedName>
    <alternativeName>
        <fullName evidence="10">tRNA-dihydrouridine synthase 4</fullName>
    </alternativeName>
</protein>
<organism evidence="12 13">
    <name type="scientific">Aphis glycines</name>
    <name type="common">Soybean aphid</name>
    <dbReference type="NCBI Taxonomy" id="307491"/>
    <lineage>
        <taxon>Eukaryota</taxon>
        <taxon>Metazoa</taxon>
        <taxon>Ecdysozoa</taxon>
        <taxon>Arthropoda</taxon>
        <taxon>Hexapoda</taxon>
        <taxon>Insecta</taxon>
        <taxon>Pterygota</taxon>
        <taxon>Neoptera</taxon>
        <taxon>Paraneoptera</taxon>
        <taxon>Hemiptera</taxon>
        <taxon>Sternorrhyncha</taxon>
        <taxon>Aphidomorpha</taxon>
        <taxon>Aphidoidea</taxon>
        <taxon>Aphididae</taxon>
        <taxon>Aphidini</taxon>
        <taxon>Aphis</taxon>
        <taxon>Aphis</taxon>
    </lineage>
</organism>
<name>A0A6G0U943_APHGL</name>
<keyword evidence="6" id="KW-0521">NADP</keyword>
<comment type="cofactor">
    <cofactor evidence="1">
        <name>FMN</name>
        <dbReference type="ChEBI" id="CHEBI:58210"/>
    </cofactor>
</comment>
<evidence type="ECO:0000256" key="10">
    <source>
        <dbReference type="ARBA" id="ARBA00078338"/>
    </source>
</evidence>
<keyword evidence="7" id="KW-0560">Oxidoreductase</keyword>
<dbReference type="Pfam" id="PF01207">
    <property type="entry name" value="Dus"/>
    <property type="match status" value="1"/>
</dbReference>
<evidence type="ECO:0000256" key="8">
    <source>
        <dbReference type="ARBA" id="ARBA00023027"/>
    </source>
</evidence>
<proteinExistence type="predicted"/>
<evidence type="ECO:0000256" key="4">
    <source>
        <dbReference type="ARBA" id="ARBA00022664"/>
    </source>
</evidence>
<dbReference type="InterPro" id="IPR013785">
    <property type="entry name" value="Aldolase_TIM"/>
</dbReference>
<keyword evidence="8" id="KW-0520">NAD</keyword>
<keyword evidence="4" id="KW-0507">mRNA processing</keyword>
<feature type="domain" description="DUS-like FMN-binding" evidence="11">
    <location>
        <begin position="95"/>
        <end position="326"/>
    </location>
</feature>
<dbReference type="Gene3D" id="3.20.20.70">
    <property type="entry name" value="Aldolase class I"/>
    <property type="match status" value="1"/>
</dbReference>
<dbReference type="AlphaFoldDB" id="A0A6G0U943"/>
<keyword evidence="3" id="KW-0288">FMN</keyword>
<evidence type="ECO:0000256" key="6">
    <source>
        <dbReference type="ARBA" id="ARBA00022857"/>
    </source>
</evidence>
<evidence type="ECO:0000256" key="9">
    <source>
        <dbReference type="ARBA" id="ARBA00071722"/>
    </source>
</evidence>
<dbReference type="PANTHER" id="PTHR11082:SF31">
    <property type="entry name" value="TRNA-DIHYDROURIDINE(20A_20B) SYNTHASE [NAD(P)+]-LIKE"/>
    <property type="match status" value="1"/>
</dbReference>
<dbReference type="GO" id="GO:0102266">
    <property type="term" value="F:tRNA-dihydrouridine20a synthase activity"/>
    <property type="evidence" value="ECO:0007669"/>
    <property type="project" value="UniProtKB-ARBA"/>
</dbReference>